<dbReference type="Gene3D" id="3.55.50.30">
    <property type="match status" value="1"/>
</dbReference>
<evidence type="ECO:0000313" key="5">
    <source>
        <dbReference type="Proteomes" id="UP000290407"/>
    </source>
</evidence>
<keyword evidence="1" id="KW-0472">Membrane</keyword>
<dbReference type="PIRSF" id="PIRSF018266">
    <property type="entry name" value="FecR"/>
    <property type="match status" value="1"/>
</dbReference>
<reference evidence="4 5" key="1">
    <citation type="submission" date="2019-01" db="EMBL/GenBank/DDBJ databases">
        <title>Spirosoma flava sp. nov., a propanil-degrading bacterium isolated from herbicide-contaminated soil.</title>
        <authorList>
            <person name="Zhang L."/>
            <person name="Jiang J.-D."/>
        </authorList>
    </citation>
    <scope>NUCLEOTIDE SEQUENCE [LARGE SCALE GENOMIC DNA]</scope>
    <source>
        <strain evidence="4 5">TY50</strain>
    </source>
</reference>
<sequence length="340" mass="38042">MEDIITKEVLFDYFSGRVSPLQKKSVETWLAEAGNREQYYQWLHEWELKHLQAGTDWQPAFEQLARRVSLVTSATPVNTPAGSNPVWQRMSRGLGRVWAVAASVCVVVGLSGWLLRDQLLYRTEQTGFGEIKTLTLPDGSVVTLNANSSLRFPRVTFGPSLFGAGPRTVELTGEADFAVRHLPDHQRFMVQTPKGLVVTVLGTQFTVLSRERSTRVVLHSGRVALSLRQQQDRPSLTMRPGDLATLGPTGRLAIAPVRHPEALASWKRHRFTFEQTSLREIADILHENYGLTVTIKDAQLASRTVSGSFPARDANEVLALVAELLQINYIRDNDRVLFTD</sequence>
<protein>
    <submittedName>
        <fullName evidence="4">DUF4974 domain-containing protein</fullName>
    </submittedName>
</protein>
<dbReference type="Gene3D" id="2.60.120.1440">
    <property type="match status" value="1"/>
</dbReference>
<dbReference type="InterPro" id="IPR012373">
    <property type="entry name" value="Ferrdict_sens_TM"/>
</dbReference>
<dbReference type="Pfam" id="PF04773">
    <property type="entry name" value="FecR"/>
    <property type="match status" value="1"/>
</dbReference>
<proteinExistence type="predicted"/>
<dbReference type="EMBL" id="SBLB01000006">
    <property type="protein sequence ID" value="RYC67958.1"/>
    <property type="molecule type" value="Genomic_DNA"/>
</dbReference>
<evidence type="ECO:0000313" key="4">
    <source>
        <dbReference type="EMBL" id="RYC67958.1"/>
    </source>
</evidence>
<dbReference type="PANTHER" id="PTHR30273">
    <property type="entry name" value="PERIPLASMIC SIGNAL SENSOR AND SIGMA FACTOR ACTIVATOR FECR-RELATED"/>
    <property type="match status" value="1"/>
</dbReference>
<feature type="domain" description="Protein FecR C-terminal" evidence="3">
    <location>
        <begin position="270"/>
        <end position="336"/>
    </location>
</feature>
<dbReference type="AlphaFoldDB" id="A0A4V1RVU2"/>
<dbReference type="GO" id="GO:0016989">
    <property type="term" value="F:sigma factor antagonist activity"/>
    <property type="evidence" value="ECO:0007669"/>
    <property type="project" value="TreeGrafter"/>
</dbReference>
<keyword evidence="1" id="KW-1133">Transmembrane helix</keyword>
<dbReference type="RefSeq" id="WP_077921240.1">
    <property type="nucleotide sequence ID" value="NZ_SBLB01000006.1"/>
</dbReference>
<dbReference type="InterPro" id="IPR032508">
    <property type="entry name" value="FecR_C"/>
</dbReference>
<dbReference type="Pfam" id="PF16344">
    <property type="entry name" value="FecR_C"/>
    <property type="match status" value="1"/>
</dbReference>
<keyword evidence="1" id="KW-0812">Transmembrane</keyword>
<name>A0A4V1RVU2_9BACT</name>
<feature type="transmembrane region" description="Helical" evidence="1">
    <location>
        <begin position="97"/>
        <end position="115"/>
    </location>
</feature>
<organism evidence="4 5">
    <name type="scientific">Spirosoma sordidisoli</name>
    <dbReference type="NCBI Taxonomy" id="2502893"/>
    <lineage>
        <taxon>Bacteria</taxon>
        <taxon>Pseudomonadati</taxon>
        <taxon>Bacteroidota</taxon>
        <taxon>Cytophagia</taxon>
        <taxon>Cytophagales</taxon>
        <taxon>Cytophagaceae</taxon>
        <taxon>Spirosoma</taxon>
    </lineage>
</organism>
<keyword evidence="5" id="KW-1185">Reference proteome</keyword>
<dbReference type="InterPro" id="IPR006860">
    <property type="entry name" value="FecR"/>
</dbReference>
<evidence type="ECO:0000259" key="3">
    <source>
        <dbReference type="Pfam" id="PF16344"/>
    </source>
</evidence>
<accession>A0A4V1RVU2</accession>
<evidence type="ECO:0000256" key="1">
    <source>
        <dbReference type="SAM" id="Phobius"/>
    </source>
</evidence>
<gene>
    <name evidence="4" type="ORF">EQG79_21095</name>
</gene>
<dbReference type="Proteomes" id="UP000290407">
    <property type="component" value="Unassembled WGS sequence"/>
</dbReference>
<dbReference type="PANTHER" id="PTHR30273:SF2">
    <property type="entry name" value="PROTEIN FECR"/>
    <property type="match status" value="1"/>
</dbReference>
<comment type="caution">
    <text evidence="4">The sequence shown here is derived from an EMBL/GenBank/DDBJ whole genome shotgun (WGS) entry which is preliminary data.</text>
</comment>
<feature type="domain" description="FecR protein" evidence="2">
    <location>
        <begin position="124"/>
        <end position="223"/>
    </location>
</feature>
<evidence type="ECO:0000259" key="2">
    <source>
        <dbReference type="Pfam" id="PF04773"/>
    </source>
</evidence>